<sequence>MTFANWIESTREQIAQDGWDGVKESIYELRLGALRRLERFADPGTNVFDHEWDVLLILDGCRVDAMAEVADEYEFLDDPGSHRSVGSASYQWMERTFTDEYADEMARTAHVTANPFTDEFCDPAEWALLDEVWRNAWNEDVGIVPARSVTDGAIRAARERDDEFDRLLVHYMQPHFPSVPEPMGSGTRLNEWIDGREMAWQGLRRGRFTEQEVWNAYVANLRYVLNDVAVLLENLDAEKVVLTADHGNAKGEWGVYGHPNVAINVLREVPWYVTTAIDEDSYEPNQRVDSGAEEDVSVADRLQALGYSDN</sequence>
<evidence type="ECO:0008006" key="3">
    <source>
        <dbReference type="Google" id="ProtNLM"/>
    </source>
</evidence>
<dbReference type="GeneID" id="56027249"/>
<dbReference type="InterPro" id="IPR017850">
    <property type="entry name" value="Alkaline_phosphatase_core_sf"/>
</dbReference>
<name>A0A7D5GXA6_9EURY</name>
<reference evidence="1 2" key="1">
    <citation type="submission" date="2020-07" db="EMBL/GenBank/DDBJ databases">
        <title>Gai3-2, isolated from salt lake.</title>
        <authorList>
            <person name="Cui H."/>
            <person name="Shi X."/>
        </authorList>
    </citation>
    <scope>NUCLEOTIDE SEQUENCE [LARGE SCALE GENOMIC DNA]</scope>
    <source>
        <strain evidence="1 2">Gai3-2</strain>
    </source>
</reference>
<dbReference type="SUPFAM" id="SSF53649">
    <property type="entry name" value="Alkaline phosphatase-like"/>
    <property type="match status" value="1"/>
</dbReference>
<proteinExistence type="predicted"/>
<keyword evidence="2" id="KW-1185">Reference proteome</keyword>
<evidence type="ECO:0000313" key="1">
    <source>
        <dbReference type="EMBL" id="QLG26093.1"/>
    </source>
</evidence>
<dbReference type="EMBL" id="CP058529">
    <property type="protein sequence ID" value="QLG26093.1"/>
    <property type="molecule type" value="Genomic_DNA"/>
</dbReference>
<gene>
    <name evidence="1" type="ORF">HUG10_00410</name>
</gene>
<protein>
    <recommendedName>
        <fullName evidence="3">PglZ domain-containing protein</fullName>
    </recommendedName>
</protein>
<dbReference type="Proteomes" id="UP000509750">
    <property type="component" value="Chromosome"/>
</dbReference>
<dbReference type="KEGG" id="halg:HUG10_00410"/>
<dbReference type="Gene3D" id="3.40.720.10">
    <property type="entry name" value="Alkaline Phosphatase, subunit A"/>
    <property type="match status" value="1"/>
</dbReference>
<dbReference type="AlphaFoldDB" id="A0A7D5GXA6"/>
<accession>A0A7D5GXA6</accession>
<organism evidence="1 2">
    <name type="scientific">Halorarum halophilum</name>
    <dbReference type="NCBI Taxonomy" id="2743090"/>
    <lineage>
        <taxon>Archaea</taxon>
        <taxon>Methanobacteriati</taxon>
        <taxon>Methanobacteriota</taxon>
        <taxon>Stenosarchaea group</taxon>
        <taxon>Halobacteria</taxon>
        <taxon>Halobacteriales</taxon>
        <taxon>Haloferacaceae</taxon>
        <taxon>Halorarum</taxon>
    </lineage>
</organism>
<evidence type="ECO:0000313" key="2">
    <source>
        <dbReference type="Proteomes" id="UP000509750"/>
    </source>
</evidence>
<dbReference type="OrthoDB" id="100846at2157"/>
<dbReference type="RefSeq" id="WP_179167668.1">
    <property type="nucleotide sequence ID" value="NZ_CP058529.1"/>
</dbReference>